<comment type="subcellular location">
    <subcellularLocation>
        <location evidence="1">Cell membrane</location>
        <topology evidence="1">Multi-pass membrane protein</topology>
    </subcellularLocation>
</comment>
<feature type="transmembrane region" description="Helical" evidence="6">
    <location>
        <begin position="319"/>
        <end position="337"/>
    </location>
</feature>
<dbReference type="GO" id="GO:0005886">
    <property type="term" value="C:plasma membrane"/>
    <property type="evidence" value="ECO:0007669"/>
    <property type="project" value="UniProtKB-SubCell"/>
</dbReference>
<dbReference type="GO" id="GO:0015658">
    <property type="term" value="F:branched-chain amino acid transmembrane transporter activity"/>
    <property type="evidence" value="ECO:0007669"/>
    <property type="project" value="InterPro"/>
</dbReference>
<sequence length="616" mass="65356">MNLAHAAIGMYIAVAFYELRSTGDLILPILGLPDRLPIISAPTVATALFTCMILAAVMGVIIYFFIVRPLRNSPSLSALVASLGLLIYLMEIARLRIGAQGATGLVINGILPEGLIQIGDIRINQDRIWMVVVTFVLALILAVTYRYTKFGRETRAVAENERGAYLLGISSKKIGAINWILASMSCGFLMILAGPATRLDVNAASFLIVPALAAALLARLTSFLMAAFAGLWIGMLQSELMNIQVEWSWLPDIGIQQGVPLLIILLVLAFWGETLPLRGTEFVANLPKVPDAKNIPVKPFFFLIAAVVATFLTGSEWRLAIAISGCVAIISSSIVVITGFVGQVSLATYAFAGIAAFMTVRLDVLPFPLAPLIASIFAVMVGVSVGLIAVRVRGLQLAVATLAASVAIEELLFRWPWLTGGDFGTRMPVPSIFGLDLGISAVGMDYPRRPFVILVLVTLALCLFLLFSVRSGITGRQWLAVRANERAASSIGINVARAKLTAFGLSAFLAGLGGALIGYQRQIISARSFGLFDSMIVIALVYLAGISMPSGALLAGVLASGGVLTVLLGQLSDSGSANQMTFSGLLLLFAAIRLPSGILGSDFKKTKLKLGSLVKS</sequence>
<feature type="transmembrane region" description="Helical" evidence="6">
    <location>
        <begin position="253"/>
        <end position="274"/>
    </location>
</feature>
<feature type="transmembrane region" description="Helical" evidence="6">
    <location>
        <begin position="368"/>
        <end position="390"/>
    </location>
</feature>
<accession>A0A381XRW2</accession>
<keyword evidence="5 6" id="KW-0472">Membrane</keyword>
<evidence type="ECO:0000256" key="5">
    <source>
        <dbReference type="ARBA" id="ARBA00023136"/>
    </source>
</evidence>
<evidence type="ECO:0000256" key="1">
    <source>
        <dbReference type="ARBA" id="ARBA00004651"/>
    </source>
</evidence>
<dbReference type="AlphaFoldDB" id="A0A381XRW2"/>
<feature type="transmembrane region" description="Helical" evidence="6">
    <location>
        <begin position="206"/>
        <end position="233"/>
    </location>
</feature>
<dbReference type="Pfam" id="PF02653">
    <property type="entry name" value="BPD_transp_2"/>
    <property type="match status" value="2"/>
</dbReference>
<keyword evidence="4 6" id="KW-1133">Transmembrane helix</keyword>
<dbReference type="CDD" id="cd06582">
    <property type="entry name" value="TM_PBP1_LivH_like"/>
    <property type="match status" value="1"/>
</dbReference>
<feature type="transmembrane region" description="Helical" evidence="6">
    <location>
        <begin position="295"/>
        <end position="313"/>
    </location>
</feature>
<proteinExistence type="predicted"/>
<evidence type="ECO:0000256" key="3">
    <source>
        <dbReference type="ARBA" id="ARBA00022692"/>
    </source>
</evidence>
<feature type="transmembrane region" description="Helical" evidence="6">
    <location>
        <begin position="551"/>
        <end position="568"/>
    </location>
</feature>
<dbReference type="InterPro" id="IPR043428">
    <property type="entry name" value="LivM-like"/>
</dbReference>
<feature type="transmembrane region" description="Helical" evidence="6">
    <location>
        <begin position="176"/>
        <end position="194"/>
    </location>
</feature>
<name>A0A381XRW2_9ZZZZ</name>
<evidence type="ECO:0000256" key="2">
    <source>
        <dbReference type="ARBA" id="ARBA00022475"/>
    </source>
</evidence>
<organism evidence="7">
    <name type="scientific">marine metagenome</name>
    <dbReference type="NCBI Taxonomy" id="408172"/>
    <lineage>
        <taxon>unclassified sequences</taxon>
        <taxon>metagenomes</taxon>
        <taxon>ecological metagenomes</taxon>
    </lineage>
</organism>
<feature type="transmembrane region" description="Helical" evidence="6">
    <location>
        <begin position="128"/>
        <end position="147"/>
    </location>
</feature>
<feature type="transmembrane region" description="Helical" evidence="6">
    <location>
        <begin position="500"/>
        <end position="519"/>
    </location>
</feature>
<evidence type="ECO:0000313" key="7">
    <source>
        <dbReference type="EMBL" id="SVA67536.1"/>
    </source>
</evidence>
<dbReference type="InterPro" id="IPR001851">
    <property type="entry name" value="ABC_transp_permease"/>
</dbReference>
<keyword evidence="2" id="KW-1003">Cell membrane</keyword>
<feature type="transmembrane region" description="Helical" evidence="6">
    <location>
        <begin position="6"/>
        <end position="32"/>
    </location>
</feature>
<feature type="transmembrane region" description="Helical" evidence="6">
    <location>
        <begin position="525"/>
        <end position="544"/>
    </location>
</feature>
<keyword evidence="3 6" id="KW-0812">Transmembrane</keyword>
<evidence type="ECO:0000256" key="4">
    <source>
        <dbReference type="ARBA" id="ARBA00022989"/>
    </source>
</evidence>
<dbReference type="PANTHER" id="PTHR30482">
    <property type="entry name" value="HIGH-AFFINITY BRANCHED-CHAIN AMINO ACID TRANSPORT SYSTEM PERMEASE"/>
    <property type="match status" value="1"/>
</dbReference>
<protein>
    <recommendedName>
        <fullName evidence="8">ABC transporter permease</fullName>
    </recommendedName>
</protein>
<evidence type="ECO:0008006" key="8">
    <source>
        <dbReference type="Google" id="ProtNLM"/>
    </source>
</evidence>
<evidence type="ECO:0000256" key="6">
    <source>
        <dbReference type="SAM" id="Phobius"/>
    </source>
</evidence>
<feature type="transmembrane region" description="Helical" evidence="6">
    <location>
        <begin position="44"/>
        <end position="66"/>
    </location>
</feature>
<dbReference type="PANTHER" id="PTHR30482:SF20">
    <property type="entry name" value="HIGH-AFFINITY BRANCHED-CHAIN AMINO ACID TRANSPORT SYSTEM PERMEASE PROTEIN LIVM"/>
    <property type="match status" value="1"/>
</dbReference>
<feature type="transmembrane region" description="Helical" evidence="6">
    <location>
        <begin position="72"/>
        <end position="90"/>
    </location>
</feature>
<feature type="transmembrane region" description="Helical" evidence="6">
    <location>
        <begin position="451"/>
        <end position="469"/>
    </location>
</feature>
<feature type="transmembrane region" description="Helical" evidence="6">
    <location>
        <begin position="580"/>
        <end position="600"/>
    </location>
</feature>
<dbReference type="EMBL" id="UINC01016173">
    <property type="protein sequence ID" value="SVA67536.1"/>
    <property type="molecule type" value="Genomic_DNA"/>
</dbReference>
<reference evidence="7" key="1">
    <citation type="submission" date="2018-05" db="EMBL/GenBank/DDBJ databases">
        <authorList>
            <person name="Lanie J.A."/>
            <person name="Ng W.-L."/>
            <person name="Kazmierczak K.M."/>
            <person name="Andrzejewski T.M."/>
            <person name="Davidsen T.M."/>
            <person name="Wayne K.J."/>
            <person name="Tettelin H."/>
            <person name="Glass J.I."/>
            <person name="Rusch D."/>
            <person name="Podicherti R."/>
            <person name="Tsui H.-C.T."/>
            <person name="Winkler M.E."/>
        </authorList>
    </citation>
    <scope>NUCLEOTIDE SEQUENCE</scope>
</reference>
<feature type="transmembrane region" description="Helical" evidence="6">
    <location>
        <begin position="397"/>
        <end position="417"/>
    </location>
</feature>
<dbReference type="CDD" id="cd06581">
    <property type="entry name" value="TM_PBP1_LivM_like"/>
    <property type="match status" value="1"/>
</dbReference>
<gene>
    <name evidence="7" type="ORF">METZ01_LOCUS120390</name>
</gene>